<dbReference type="Pfam" id="PF00196">
    <property type="entry name" value="GerE"/>
    <property type="match status" value="1"/>
</dbReference>
<sequence length="91" mass="9765">MSVGPVVATTPSELGLIAPQLSPREVEVLLTWIRVDTKSDVGKSLHIAIGTVNTHLARIRDKFAAVDRAAPTKASLLARALQDGLIRLDEL</sequence>
<dbReference type="GO" id="GO:0006355">
    <property type="term" value="P:regulation of DNA-templated transcription"/>
    <property type="evidence" value="ECO:0007669"/>
    <property type="project" value="InterPro"/>
</dbReference>
<evidence type="ECO:0000313" key="2">
    <source>
        <dbReference type="EMBL" id="TCJ97695.1"/>
    </source>
</evidence>
<dbReference type="InterPro" id="IPR036388">
    <property type="entry name" value="WH-like_DNA-bd_sf"/>
</dbReference>
<dbReference type="AlphaFoldDB" id="A0A4V2PBJ9"/>
<protein>
    <submittedName>
        <fullName evidence="2">DNA-binding CsgD family transcriptional regulator</fullName>
    </submittedName>
</protein>
<dbReference type="Proteomes" id="UP000294856">
    <property type="component" value="Unassembled WGS sequence"/>
</dbReference>
<name>A0A4V2PBJ9_9NOCA</name>
<proteinExistence type="predicted"/>
<keyword evidence="3" id="KW-1185">Reference proteome</keyword>
<reference evidence="2 3" key="1">
    <citation type="submission" date="2019-03" db="EMBL/GenBank/DDBJ databases">
        <title>Genomic Encyclopedia of Type Strains, Phase IV (KMG-IV): sequencing the most valuable type-strain genomes for metagenomic binning, comparative biology and taxonomic classification.</title>
        <authorList>
            <person name="Goeker M."/>
        </authorList>
    </citation>
    <scope>NUCLEOTIDE SEQUENCE [LARGE SCALE GENOMIC DNA]</scope>
    <source>
        <strain evidence="2 3">DSM 44684</strain>
    </source>
</reference>
<evidence type="ECO:0000259" key="1">
    <source>
        <dbReference type="SMART" id="SM00421"/>
    </source>
</evidence>
<comment type="caution">
    <text evidence="2">The sequence shown here is derived from an EMBL/GenBank/DDBJ whole genome shotgun (WGS) entry which is preliminary data.</text>
</comment>
<dbReference type="InterPro" id="IPR016032">
    <property type="entry name" value="Sig_transdc_resp-reg_C-effctor"/>
</dbReference>
<dbReference type="GO" id="GO:0003677">
    <property type="term" value="F:DNA binding"/>
    <property type="evidence" value="ECO:0007669"/>
    <property type="project" value="UniProtKB-KW"/>
</dbReference>
<dbReference type="EMBL" id="SMFR01000002">
    <property type="protein sequence ID" value="TCJ97695.1"/>
    <property type="molecule type" value="Genomic_DNA"/>
</dbReference>
<accession>A0A4V2PBJ9</accession>
<keyword evidence="2" id="KW-0238">DNA-binding</keyword>
<dbReference type="InterPro" id="IPR000792">
    <property type="entry name" value="Tscrpt_reg_LuxR_C"/>
</dbReference>
<gene>
    <name evidence="2" type="ORF">DFR71_3743</name>
</gene>
<dbReference type="RefSeq" id="WP_067447146.1">
    <property type="nucleotide sequence ID" value="NZ_SMFR01000002.1"/>
</dbReference>
<dbReference type="STRING" id="1210063.GCA_001612665_01400"/>
<dbReference type="Gene3D" id="1.10.10.10">
    <property type="entry name" value="Winged helix-like DNA-binding domain superfamily/Winged helix DNA-binding domain"/>
    <property type="match status" value="1"/>
</dbReference>
<feature type="domain" description="HTH luxR-type" evidence="1">
    <location>
        <begin position="18"/>
        <end position="75"/>
    </location>
</feature>
<dbReference type="SUPFAM" id="SSF46894">
    <property type="entry name" value="C-terminal effector domain of the bipartite response regulators"/>
    <property type="match status" value="1"/>
</dbReference>
<organism evidence="2 3">
    <name type="scientific">Nocardia alba</name>
    <dbReference type="NCBI Taxonomy" id="225051"/>
    <lineage>
        <taxon>Bacteria</taxon>
        <taxon>Bacillati</taxon>
        <taxon>Actinomycetota</taxon>
        <taxon>Actinomycetes</taxon>
        <taxon>Mycobacteriales</taxon>
        <taxon>Nocardiaceae</taxon>
        <taxon>Nocardia</taxon>
    </lineage>
</organism>
<dbReference type="SMART" id="SM00421">
    <property type="entry name" value="HTH_LUXR"/>
    <property type="match status" value="1"/>
</dbReference>
<evidence type="ECO:0000313" key="3">
    <source>
        <dbReference type="Proteomes" id="UP000294856"/>
    </source>
</evidence>